<evidence type="ECO:0000313" key="6">
    <source>
        <dbReference type="Proteomes" id="UP001610446"/>
    </source>
</evidence>
<keyword evidence="6" id="KW-1185">Reference proteome</keyword>
<gene>
    <name evidence="5" type="ORF">BJY01DRAFT_259805</name>
</gene>
<evidence type="ECO:0000259" key="3">
    <source>
        <dbReference type="PROSITE" id="PS50404"/>
    </source>
</evidence>
<dbReference type="PROSITE" id="PS50405">
    <property type="entry name" value="GST_CTER"/>
    <property type="match status" value="1"/>
</dbReference>
<dbReference type="SFLD" id="SFLDG00358">
    <property type="entry name" value="Main_(cytGST)"/>
    <property type="match status" value="1"/>
</dbReference>
<comment type="similarity">
    <text evidence="1 2">Belongs to the GST superfamily.</text>
</comment>
<dbReference type="PROSITE" id="PS50404">
    <property type="entry name" value="GST_NTER"/>
    <property type="match status" value="1"/>
</dbReference>
<dbReference type="InterPro" id="IPR010987">
    <property type="entry name" value="Glutathione-S-Trfase_C-like"/>
</dbReference>
<protein>
    <submittedName>
        <fullName evidence="5">Glutathione S-transferase</fullName>
    </submittedName>
</protein>
<evidence type="ECO:0000256" key="2">
    <source>
        <dbReference type="RuleBase" id="RU003494"/>
    </source>
</evidence>
<organism evidence="5 6">
    <name type="scientific">Aspergillus pseudoustus</name>
    <dbReference type="NCBI Taxonomy" id="1810923"/>
    <lineage>
        <taxon>Eukaryota</taxon>
        <taxon>Fungi</taxon>
        <taxon>Dikarya</taxon>
        <taxon>Ascomycota</taxon>
        <taxon>Pezizomycotina</taxon>
        <taxon>Eurotiomycetes</taxon>
        <taxon>Eurotiomycetidae</taxon>
        <taxon>Eurotiales</taxon>
        <taxon>Aspergillaceae</taxon>
        <taxon>Aspergillus</taxon>
        <taxon>Aspergillus subgen. Nidulantes</taxon>
    </lineage>
</organism>
<feature type="domain" description="GST N-terminal" evidence="3">
    <location>
        <begin position="4"/>
        <end position="90"/>
    </location>
</feature>
<dbReference type="PANTHER" id="PTHR44051">
    <property type="entry name" value="GLUTATHIONE S-TRANSFERASE-RELATED"/>
    <property type="match status" value="1"/>
</dbReference>
<dbReference type="Gene3D" id="3.40.30.10">
    <property type="entry name" value="Glutaredoxin"/>
    <property type="match status" value="1"/>
</dbReference>
<dbReference type="PANTHER" id="PTHR44051:SF8">
    <property type="entry name" value="GLUTATHIONE S-TRANSFERASE GSTA"/>
    <property type="match status" value="1"/>
</dbReference>
<dbReference type="Gene3D" id="1.20.1050.10">
    <property type="match status" value="1"/>
</dbReference>
<dbReference type="Proteomes" id="UP001610446">
    <property type="component" value="Unassembled WGS sequence"/>
</dbReference>
<evidence type="ECO:0000259" key="4">
    <source>
        <dbReference type="PROSITE" id="PS50405"/>
    </source>
</evidence>
<reference evidence="5 6" key="1">
    <citation type="submission" date="2024-07" db="EMBL/GenBank/DDBJ databases">
        <title>Section-level genome sequencing and comparative genomics of Aspergillus sections Usti and Cavernicolus.</title>
        <authorList>
            <consortium name="Lawrence Berkeley National Laboratory"/>
            <person name="Nybo J.L."/>
            <person name="Vesth T.C."/>
            <person name="Theobald S."/>
            <person name="Frisvad J.C."/>
            <person name="Larsen T.O."/>
            <person name="Kjaerboelling I."/>
            <person name="Rothschild-Mancinelli K."/>
            <person name="Lyhne E.K."/>
            <person name="Kogle M.E."/>
            <person name="Barry K."/>
            <person name="Clum A."/>
            <person name="Na H."/>
            <person name="Ledsgaard L."/>
            <person name="Lin J."/>
            <person name="Lipzen A."/>
            <person name="Kuo A."/>
            <person name="Riley R."/>
            <person name="Mondo S."/>
            <person name="Labutti K."/>
            <person name="Haridas S."/>
            <person name="Pangalinan J."/>
            <person name="Salamov A.A."/>
            <person name="Simmons B.A."/>
            <person name="Magnuson J.K."/>
            <person name="Chen J."/>
            <person name="Drula E."/>
            <person name="Henrissat B."/>
            <person name="Wiebenga A."/>
            <person name="Lubbers R.J."/>
            <person name="Gomes A.C."/>
            <person name="Makela M.R."/>
            <person name="Stajich J."/>
            <person name="Grigoriev I.V."/>
            <person name="Mortensen U.H."/>
            <person name="De Vries R.P."/>
            <person name="Baker S.E."/>
            <person name="Andersen M.R."/>
        </authorList>
    </citation>
    <scope>NUCLEOTIDE SEQUENCE [LARGE SCALE GENOMIC DNA]</scope>
    <source>
        <strain evidence="5 6">CBS 123904</strain>
    </source>
</reference>
<dbReference type="InterPro" id="IPR036282">
    <property type="entry name" value="Glutathione-S-Trfase_C_sf"/>
</dbReference>
<proteinExistence type="inferred from homology"/>
<dbReference type="SUPFAM" id="SSF52833">
    <property type="entry name" value="Thioredoxin-like"/>
    <property type="match status" value="1"/>
</dbReference>
<dbReference type="SFLD" id="SFLDG01151">
    <property type="entry name" value="Main.2:_Nu-like"/>
    <property type="match status" value="1"/>
</dbReference>
<dbReference type="InterPro" id="IPR004046">
    <property type="entry name" value="GST_C"/>
</dbReference>
<dbReference type="InterPro" id="IPR004045">
    <property type="entry name" value="Glutathione_S-Trfase_N"/>
</dbReference>
<dbReference type="Pfam" id="PF00043">
    <property type="entry name" value="GST_C"/>
    <property type="match status" value="1"/>
</dbReference>
<comment type="caution">
    <text evidence="5">The sequence shown here is derived from an EMBL/GenBank/DDBJ whole genome shotgun (WGS) entry which is preliminary data.</text>
</comment>
<evidence type="ECO:0000256" key="1">
    <source>
        <dbReference type="ARBA" id="ARBA00007409"/>
    </source>
</evidence>
<sequence length="264" mass="30031">MATHSNITLYTEGTPNGLKISIALEELGLSYKVREIALTQHEQKEPWFLEINPNGRIPAITDIDDDGKELNIFESGAILQYLVAKYDKKHRISYPAGSREDWEVTCWLMWQVSGIGPMQGQANHFARFAPENEKSNNTYALNRYVHETRRLYRVLDTALAKNASASSTSGQFYLVGDRVTIADIAIWPWVAAYKFSGVATIDEFPFVKAWLNKLLERPGFERGRNVPKPHVHLEMNELSEQELDERAKYGVKWIQDAMARDAAA</sequence>
<dbReference type="EMBL" id="JBFXLU010000238">
    <property type="protein sequence ID" value="KAL2833596.1"/>
    <property type="molecule type" value="Genomic_DNA"/>
</dbReference>
<dbReference type="CDD" id="cd03048">
    <property type="entry name" value="GST_N_Ure2p_like"/>
    <property type="match status" value="1"/>
</dbReference>
<accession>A0ABR4J0Q8</accession>
<dbReference type="InterPro" id="IPR040079">
    <property type="entry name" value="Glutathione_S-Trfase"/>
</dbReference>
<name>A0ABR4J0Q8_9EURO</name>
<dbReference type="SUPFAM" id="SSF47616">
    <property type="entry name" value="GST C-terminal domain-like"/>
    <property type="match status" value="1"/>
</dbReference>
<dbReference type="InterPro" id="IPR036249">
    <property type="entry name" value="Thioredoxin-like_sf"/>
</dbReference>
<dbReference type="SFLD" id="SFLDS00019">
    <property type="entry name" value="Glutathione_Transferase_(cytos"/>
    <property type="match status" value="1"/>
</dbReference>
<evidence type="ECO:0000313" key="5">
    <source>
        <dbReference type="EMBL" id="KAL2833596.1"/>
    </source>
</evidence>
<feature type="domain" description="GST C-terminal" evidence="4">
    <location>
        <begin position="97"/>
        <end position="231"/>
    </location>
</feature>
<dbReference type="Pfam" id="PF02798">
    <property type="entry name" value="GST_N"/>
    <property type="match status" value="1"/>
</dbReference>